<evidence type="ECO:0000256" key="3">
    <source>
        <dbReference type="SAM" id="Phobius"/>
    </source>
</evidence>
<dbReference type="InterPro" id="IPR045242">
    <property type="entry name" value="Syntaxin"/>
</dbReference>
<name>A0A0F4ZDN6_9PEZI</name>
<dbReference type="GO" id="GO:0006896">
    <property type="term" value="P:Golgi to vacuole transport"/>
    <property type="evidence" value="ECO:0007669"/>
    <property type="project" value="TreeGrafter"/>
</dbReference>
<dbReference type="PROSITE" id="PS50192">
    <property type="entry name" value="T_SNARE"/>
    <property type="match status" value="1"/>
</dbReference>
<feature type="region of interest" description="Disordered" evidence="2">
    <location>
        <begin position="134"/>
        <end position="160"/>
    </location>
</feature>
<dbReference type="Proteomes" id="UP000033483">
    <property type="component" value="Unassembled WGS sequence"/>
</dbReference>
<dbReference type="GO" id="GO:0006886">
    <property type="term" value="P:intracellular protein transport"/>
    <property type="evidence" value="ECO:0007669"/>
    <property type="project" value="InterPro"/>
</dbReference>
<dbReference type="PANTHER" id="PTHR19957">
    <property type="entry name" value="SYNTAXIN"/>
    <property type="match status" value="1"/>
</dbReference>
<dbReference type="OrthoDB" id="364348at2759"/>
<dbReference type="GO" id="GO:0031201">
    <property type="term" value="C:SNARE complex"/>
    <property type="evidence" value="ECO:0007669"/>
    <property type="project" value="TreeGrafter"/>
</dbReference>
<dbReference type="FunFam" id="1.20.5.110:FF:000059">
    <property type="entry name" value="Related to syntaxin 12"/>
    <property type="match status" value="1"/>
</dbReference>
<dbReference type="InterPro" id="IPR000727">
    <property type="entry name" value="T_SNARE_dom"/>
</dbReference>
<dbReference type="GO" id="GO:0048278">
    <property type="term" value="P:vesicle docking"/>
    <property type="evidence" value="ECO:0007669"/>
    <property type="project" value="TreeGrafter"/>
</dbReference>
<comment type="caution">
    <text evidence="5">The sequence shown here is derived from an EMBL/GenBank/DDBJ whole genome shotgun (WGS) entry which is preliminary data.</text>
</comment>
<keyword evidence="3" id="KW-0472">Membrane</keyword>
<proteinExistence type="inferred from homology"/>
<organism evidence="5 6">
    <name type="scientific">Thielaviopsis punctulata</name>
    <dbReference type="NCBI Taxonomy" id="72032"/>
    <lineage>
        <taxon>Eukaryota</taxon>
        <taxon>Fungi</taxon>
        <taxon>Dikarya</taxon>
        <taxon>Ascomycota</taxon>
        <taxon>Pezizomycotina</taxon>
        <taxon>Sordariomycetes</taxon>
        <taxon>Hypocreomycetidae</taxon>
        <taxon>Microascales</taxon>
        <taxon>Ceratocystidaceae</taxon>
        <taxon>Thielaviopsis</taxon>
    </lineage>
</organism>
<dbReference type="EMBL" id="LAEV01001461">
    <property type="protein sequence ID" value="KKA28003.1"/>
    <property type="molecule type" value="Genomic_DNA"/>
</dbReference>
<comment type="similarity">
    <text evidence="1">Belongs to the syntaxin family.</text>
</comment>
<dbReference type="InterPro" id="IPR006012">
    <property type="entry name" value="Syntaxin/epimorphin_CS"/>
</dbReference>
<evidence type="ECO:0000256" key="1">
    <source>
        <dbReference type="ARBA" id="ARBA00009063"/>
    </source>
</evidence>
<keyword evidence="6" id="KW-1185">Reference proteome</keyword>
<dbReference type="Pfam" id="PF14523">
    <property type="entry name" value="Syntaxin_2"/>
    <property type="match status" value="1"/>
</dbReference>
<keyword evidence="3" id="KW-1133">Transmembrane helix</keyword>
<dbReference type="Gene3D" id="1.20.58.70">
    <property type="match status" value="1"/>
</dbReference>
<dbReference type="InterPro" id="IPR010989">
    <property type="entry name" value="SNARE"/>
</dbReference>
<evidence type="ECO:0000313" key="6">
    <source>
        <dbReference type="Proteomes" id="UP000033483"/>
    </source>
</evidence>
<evidence type="ECO:0000259" key="4">
    <source>
        <dbReference type="PROSITE" id="PS50192"/>
    </source>
</evidence>
<dbReference type="InterPro" id="IPR006011">
    <property type="entry name" value="Syntaxin_N"/>
</dbReference>
<gene>
    <name evidence="5" type="ORF">TD95_004854</name>
</gene>
<sequence>MSFDQLSNLESQPAGLESYSDDPAFKTLLTDLRDSLFGFQRTCSQLRTDVNLLGTRRDTARVRERVHKLLEKSRDQCKQLGDGVKKLQGFDDLSKQQKYEQNKVATQFQDALRDFQSLQRLALEKEKASVTAARAAVEADESGTGTLSPSKQQQHQQQLLQQQQQQQELVNLAPQDEVDFQEQLIIEREEEIQNIERGVSDINVLFRQVNQIVAEQGESLTTIADNVERVRDDTRGAMTETAQAARYQKAARNKSCILLLILSVILTIVLLAIFVD</sequence>
<keyword evidence="3" id="KW-0812">Transmembrane</keyword>
<accession>A0A0F4ZDN6</accession>
<dbReference type="GO" id="GO:0006906">
    <property type="term" value="P:vesicle fusion"/>
    <property type="evidence" value="ECO:0007669"/>
    <property type="project" value="TreeGrafter"/>
</dbReference>
<protein>
    <recommendedName>
        <fullName evidence="4">t-SNARE coiled-coil homology domain-containing protein</fullName>
    </recommendedName>
</protein>
<dbReference type="PROSITE" id="PS00914">
    <property type="entry name" value="SYNTAXIN"/>
    <property type="match status" value="1"/>
</dbReference>
<dbReference type="GO" id="GO:0005484">
    <property type="term" value="F:SNAP receptor activity"/>
    <property type="evidence" value="ECO:0007669"/>
    <property type="project" value="InterPro"/>
</dbReference>
<dbReference type="GO" id="GO:0012505">
    <property type="term" value="C:endomembrane system"/>
    <property type="evidence" value="ECO:0007669"/>
    <property type="project" value="TreeGrafter"/>
</dbReference>
<dbReference type="GO" id="GO:0000149">
    <property type="term" value="F:SNARE binding"/>
    <property type="evidence" value="ECO:0007669"/>
    <property type="project" value="TreeGrafter"/>
</dbReference>
<evidence type="ECO:0000256" key="2">
    <source>
        <dbReference type="SAM" id="MobiDB-lite"/>
    </source>
</evidence>
<reference evidence="5 6" key="1">
    <citation type="submission" date="2015-03" db="EMBL/GenBank/DDBJ databases">
        <authorList>
            <person name="Radwan O."/>
            <person name="Al-Naeli F.A."/>
            <person name="Rendon G.A."/>
            <person name="Fields C."/>
        </authorList>
    </citation>
    <scope>NUCLEOTIDE SEQUENCE [LARGE SCALE GENOMIC DNA]</scope>
    <source>
        <strain evidence="5">CR-DP1</strain>
    </source>
</reference>
<dbReference type="AlphaFoldDB" id="A0A0F4ZDN6"/>
<dbReference type="Gene3D" id="1.20.5.110">
    <property type="match status" value="1"/>
</dbReference>
<evidence type="ECO:0000313" key="5">
    <source>
        <dbReference type="EMBL" id="KKA28003.1"/>
    </source>
</evidence>
<feature type="transmembrane region" description="Helical" evidence="3">
    <location>
        <begin position="256"/>
        <end position="275"/>
    </location>
</feature>
<dbReference type="SMART" id="SM00397">
    <property type="entry name" value="t_SNARE"/>
    <property type="match status" value="1"/>
</dbReference>
<dbReference type="Pfam" id="PF05739">
    <property type="entry name" value="SNARE"/>
    <property type="match status" value="1"/>
</dbReference>
<dbReference type="SUPFAM" id="SSF47661">
    <property type="entry name" value="t-snare proteins"/>
    <property type="match status" value="1"/>
</dbReference>
<dbReference type="CDD" id="cd15840">
    <property type="entry name" value="SNARE_Qa"/>
    <property type="match status" value="1"/>
</dbReference>
<feature type="domain" description="T-SNARE coiled-coil homology" evidence="4">
    <location>
        <begin position="182"/>
        <end position="244"/>
    </location>
</feature>
<dbReference type="PANTHER" id="PTHR19957:SF38">
    <property type="entry name" value="LD27581P"/>
    <property type="match status" value="1"/>
</dbReference>